<evidence type="ECO:0000313" key="3">
    <source>
        <dbReference type="Proteomes" id="UP001235712"/>
    </source>
</evidence>
<gene>
    <name evidence="2" type="ORF">J2S57_005402</name>
</gene>
<dbReference type="Proteomes" id="UP001235712">
    <property type="component" value="Unassembled WGS sequence"/>
</dbReference>
<accession>A0ABT9PAG9</accession>
<feature type="compositionally biased region" description="Low complexity" evidence="1">
    <location>
        <begin position="213"/>
        <end position="226"/>
    </location>
</feature>
<protein>
    <submittedName>
        <fullName evidence="2">Uncharacterized protein</fullName>
    </submittedName>
</protein>
<name>A0ABT9PAG9_9ACTN</name>
<sequence>MIDSLAPAAREPRSSTARALWVCSGRTPGAGIPRAQSGILIRDEGWRSPLAPDRLSGQQSVTPHPEVRPAREATEPGRRTLGGPRREGRKGVARAGFRQTEPDARGTRTTRGGRRLTGFSERAQGGLTKGSRGLAAGSGRAREGLAAGSGRAVGGLSAGSRRALGGSLGGSPRTHGGAPDDTQPVTVRPGQIAGPGRTPDGPVLSRSGPHTAGMPTTGPDRTGPGPNQARTAAQREHRAPRAPHSPTTAPADRSGR</sequence>
<feature type="compositionally biased region" description="Basic and acidic residues" evidence="1">
    <location>
        <begin position="65"/>
        <end position="90"/>
    </location>
</feature>
<proteinExistence type="predicted"/>
<comment type="caution">
    <text evidence="2">The sequence shown here is derived from an EMBL/GenBank/DDBJ whole genome shotgun (WGS) entry which is preliminary data.</text>
</comment>
<feature type="region of interest" description="Disordered" evidence="1">
    <location>
        <begin position="43"/>
        <end position="256"/>
    </location>
</feature>
<reference evidence="2 3" key="1">
    <citation type="submission" date="2023-07" db="EMBL/GenBank/DDBJ databases">
        <title>Sequencing the genomes of 1000 actinobacteria strains.</title>
        <authorList>
            <person name="Klenk H.-P."/>
        </authorList>
    </citation>
    <scope>NUCLEOTIDE SEQUENCE [LARGE SCALE GENOMIC DNA]</scope>
    <source>
        <strain evidence="2 3">DSM 44388</strain>
    </source>
</reference>
<dbReference type="EMBL" id="JAUSQZ010000001">
    <property type="protein sequence ID" value="MDP9829653.1"/>
    <property type="molecule type" value="Genomic_DNA"/>
</dbReference>
<evidence type="ECO:0000313" key="2">
    <source>
        <dbReference type="EMBL" id="MDP9829653.1"/>
    </source>
</evidence>
<organism evidence="2 3">
    <name type="scientific">Kineosporia succinea</name>
    <dbReference type="NCBI Taxonomy" id="84632"/>
    <lineage>
        <taxon>Bacteria</taxon>
        <taxon>Bacillati</taxon>
        <taxon>Actinomycetota</taxon>
        <taxon>Actinomycetes</taxon>
        <taxon>Kineosporiales</taxon>
        <taxon>Kineosporiaceae</taxon>
        <taxon>Kineosporia</taxon>
    </lineage>
</organism>
<feature type="compositionally biased region" description="Low complexity" evidence="1">
    <location>
        <begin position="130"/>
        <end position="150"/>
    </location>
</feature>
<evidence type="ECO:0000256" key="1">
    <source>
        <dbReference type="SAM" id="MobiDB-lite"/>
    </source>
</evidence>
<keyword evidence="3" id="KW-1185">Reference proteome</keyword>